<evidence type="ECO:0000256" key="3">
    <source>
        <dbReference type="ARBA" id="ARBA00022723"/>
    </source>
</evidence>
<dbReference type="PANTHER" id="PTHR13778:SF47">
    <property type="entry name" value="LIPOPOLYSACCHARIDE 1,3-GALACTOSYLTRANSFERASE"/>
    <property type="match status" value="1"/>
</dbReference>
<proteinExistence type="predicted"/>
<dbReference type="PANTHER" id="PTHR13778">
    <property type="entry name" value="GLYCOSYLTRANSFERASE 8 DOMAIN-CONTAINING PROTEIN"/>
    <property type="match status" value="1"/>
</dbReference>
<reference evidence="4" key="2">
    <citation type="journal article" date="2021" name="PeerJ">
        <title>Extensive microbial diversity within the chicken gut microbiome revealed by metagenomics and culture.</title>
        <authorList>
            <person name="Gilroy R."/>
            <person name="Ravi A."/>
            <person name="Getino M."/>
            <person name="Pursley I."/>
            <person name="Horton D.L."/>
            <person name="Alikhan N.F."/>
            <person name="Baker D."/>
            <person name="Gharbi K."/>
            <person name="Hall N."/>
            <person name="Watson M."/>
            <person name="Adriaenssens E.M."/>
            <person name="Foster-Nyarko E."/>
            <person name="Jarju S."/>
            <person name="Secka A."/>
            <person name="Antonio M."/>
            <person name="Oren A."/>
            <person name="Chaudhuri R.R."/>
            <person name="La Ragione R."/>
            <person name="Hildebrand F."/>
            <person name="Pallen M.J."/>
        </authorList>
    </citation>
    <scope>NUCLEOTIDE SEQUENCE</scope>
    <source>
        <strain evidence="4">CHK176-6737</strain>
    </source>
</reference>
<evidence type="ECO:0000313" key="4">
    <source>
        <dbReference type="EMBL" id="HIU68821.1"/>
    </source>
</evidence>
<evidence type="ECO:0000256" key="2">
    <source>
        <dbReference type="ARBA" id="ARBA00022679"/>
    </source>
</evidence>
<keyword evidence="2" id="KW-0808">Transferase</keyword>
<accession>A0A9D1MU32</accession>
<dbReference type="InterPro" id="IPR050748">
    <property type="entry name" value="Glycosyltrans_8_dom-fam"/>
</dbReference>
<keyword evidence="3" id="KW-0479">Metal-binding</keyword>
<dbReference type="EMBL" id="DVNM01000014">
    <property type="protein sequence ID" value="HIU68821.1"/>
    <property type="molecule type" value="Genomic_DNA"/>
</dbReference>
<dbReference type="GO" id="GO:0016757">
    <property type="term" value="F:glycosyltransferase activity"/>
    <property type="evidence" value="ECO:0007669"/>
    <property type="project" value="UniProtKB-KW"/>
</dbReference>
<gene>
    <name evidence="4" type="ORF">IAD23_02535</name>
</gene>
<evidence type="ECO:0000256" key="1">
    <source>
        <dbReference type="ARBA" id="ARBA00022676"/>
    </source>
</evidence>
<evidence type="ECO:0000313" key="5">
    <source>
        <dbReference type="Proteomes" id="UP000824125"/>
    </source>
</evidence>
<dbReference type="AlphaFoldDB" id="A0A9D1MU32"/>
<keyword evidence="1" id="KW-0328">Glycosyltransferase</keyword>
<dbReference type="CDD" id="cd04194">
    <property type="entry name" value="GT8_A4GalT_like"/>
    <property type="match status" value="1"/>
</dbReference>
<organism evidence="4 5">
    <name type="scientific">Candidatus Scybalenecus merdavium</name>
    <dbReference type="NCBI Taxonomy" id="2840939"/>
    <lineage>
        <taxon>Bacteria</taxon>
        <taxon>Bacillati</taxon>
        <taxon>Bacillota</taxon>
        <taxon>Clostridia</taxon>
        <taxon>Eubacteriales</taxon>
        <taxon>Oscillospiraceae</taxon>
        <taxon>Oscillospiraceae incertae sedis</taxon>
        <taxon>Candidatus Scybalenecus</taxon>
    </lineage>
</organism>
<dbReference type="SUPFAM" id="SSF53448">
    <property type="entry name" value="Nucleotide-diphospho-sugar transferases"/>
    <property type="match status" value="1"/>
</dbReference>
<dbReference type="GO" id="GO:0046872">
    <property type="term" value="F:metal ion binding"/>
    <property type="evidence" value="ECO:0007669"/>
    <property type="project" value="UniProtKB-KW"/>
</dbReference>
<sequence>MTMNILVTLDSNYVPPLCTMLQTLLAAHPRRQMRIFVAHSSLTECDFAVIRRVCAGHPAEVVPVFLKDDFFENAPRCGRITKETYYRLFAPVYLPEDVERVLYIDPDTIVLNPLDAFYDLDFGEAVFAGAGHLGRFLTSFNRTRLHMKRTKAYLNAGVLLMNIAALRETFNAADIYNFIRKNERILWQADQDVINGLYDGRIIVLDGNVINLDERLFTRVRLACGGDLHRALALVETGTMIVHFDGKYKPWKPGYRGYLNRYYPYETYNQALTHRAGVAF</sequence>
<dbReference type="InterPro" id="IPR029044">
    <property type="entry name" value="Nucleotide-diphossugar_trans"/>
</dbReference>
<dbReference type="Proteomes" id="UP000824125">
    <property type="component" value="Unassembled WGS sequence"/>
</dbReference>
<comment type="caution">
    <text evidence="4">The sequence shown here is derived from an EMBL/GenBank/DDBJ whole genome shotgun (WGS) entry which is preliminary data.</text>
</comment>
<dbReference type="Pfam" id="PF01501">
    <property type="entry name" value="Glyco_transf_8"/>
    <property type="match status" value="1"/>
</dbReference>
<name>A0A9D1MU32_9FIRM</name>
<dbReference type="InterPro" id="IPR002495">
    <property type="entry name" value="Glyco_trans_8"/>
</dbReference>
<dbReference type="Gene3D" id="3.90.550.10">
    <property type="entry name" value="Spore Coat Polysaccharide Biosynthesis Protein SpsA, Chain A"/>
    <property type="match status" value="1"/>
</dbReference>
<reference evidence="4" key="1">
    <citation type="submission" date="2020-10" db="EMBL/GenBank/DDBJ databases">
        <authorList>
            <person name="Gilroy R."/>
        </authorList>
    </citation>
    <scope>NUCLEOTIDE SEQUENCE</scope>
    <source>
        <strain evidence="4">CHK176-6737</strain>
    </source>
</reference>
<protein>
    <submittedName>
        <fullName evidence="4">Glycosyltransferase family 8 protein</fullName>
    </submittedName>
</protein>